<accession>A0A9X4GNL4</accession>
<evidence type="ECO:0000313" key="2">
    <source>
        <dbReference type="Proteomes" id="UP001147005"/>
    </source>
</evidence>
<organism evidence="1 2">
    <name type="scientific">Citrobacter portucalensis</name>
    <dbReference type="NCBI Taxonomy" id="1639133"/>
    <lineage>
        <taxon>Bacteria</taxon>
        <taxon>Pseudomonadati</taxon>
        <taxon>Pseudomonadota</taxon>
        <taxon>Gammaproteobacteria</taxon>
        <taxon>Enterobacterales</taxon>
        <taxon>Enterobacteriaceae</taxon>
        <taxon>Citrobacter</taxon>
        <taxon>Citrobacter freundii complex</taxon>
    </lineage>
</organism>
<sequence>MKIAEIQVHDVIWYDNFNGKEISASVTFYGPDDSTRIISVPVSLPHQLDLTIRQVEELAITTAKEKLKLIANSI</sequence>
<dbReference type="RefSeq" id="WP_016156676.1">
    <property type="nucleotide sequence ID" value="NZ_JAKIHW010000043.1"/>
</dbReference>
<proteinExistence type="predicted"/>
<dbReference type="EMBL" id="JAKIHW010000043">
    <property type="protein sequence ID" value="MDE9621011.1"/>
    <property type="molecule type" value="Genomic_DNA"/>
</dbReference>
<reference evidence="1" key="1">
    <citation type="submission" date="2022-01" db="EMBL/GenBank/DDBJ databases">
        <title>Genetic Characterization of Carbapenem-resistant Citrobacter spp. from China: a multicenter study.</title>
        <authorList>
            <person name="Ye L."/>
        </authorList>
    </citation>
    <scope>NUCLEOTIDE SEQUENCE</scope>
    <source>
        <strain evidence="1">IR5432</strain>
    </source>
</reference>
<gene>
    <name evidence="1" type="ORF">L2111_23465</name>
</gene>
<comment type="caution">
    <text evidence="1">The sequence shown here is derived from an EMBL/GenBank/DDBJ whole genome shotgun (WGS) entry which is preliminary data.</text>
</comment>
<dbReference type="AlphaFoldDB" id="A0A9X4GNL4"/>
<protein>
    <submittedName>
        <fullName evidence="1">Uncharacterized protein</fullName>
    </submittedName>
</protein>
<dbReference type="Proteomes" id="UP001147005">
    <property type="component" value="Unassembled WGS sequence"/>
</dbReference>
<evidence type="ECO:0000313" key="1">
    <source>
        <dbReference type="EMBL" id="MDE9621011.1"/>
    </source>
</evidence>
<name>A0A9X4GNL4_9ENTR</name>